<dbReference type="Pfam" id="PF00990">
    <property type="entry name" value="GGDEF"/>
    <property type="match status" value="1"/>
</dbReference>
<comment type="caution">
    <text evidence="3">The sequence shown here is derived from an EMBL/GenBank/DDBJ whole genome shotgun (WGS) entry which is preliminary data.</text>
</comment>
<dbReference type="PANTHER" id="PTHR45138">
    <property type="entry name" value="REGULATORY COMPONENTS OF SENSORY TRANSDUCTION SYSTEM"/>
    <property type="match status" value="1"/>
</dbReference>
<keyword evidence="1" id="KW-0812">Transmembrane</keyword>
<dbReference type="PANTHER" id="PTHR45138:SF9">
    <property type="entry name" value="DIGUANYLATE CYCLASE DGCM-RELATED"/>
    <property type="match status" value="1"/>
</dbReference>
<keyword evidence="1" id="KW-1133">Transmembrane helix</keyword>
<dbReference type="EMBL" id="BCSY01000084">
    <property type="protein sequence ID" value="GAS98563.1"/>
    <property type="molecule type" value="Genomic_DNA"/>
</dbReference>
<dbReference type="InterPro" id="IPR043128">
    <property type="entry name" value="Rev_trsase/Diguanyl_cyclase"/>
</dbReference>
<dbReference type="AlphaFoldDB" id="A0A100WIB2"/>
<accession>A0A100WIB2</accession>
<dbReference type="InterPro" id="IPR000160">
    <property type="entry name" value="GGDEF_dom"/>
</dbReference>
<sequence length="359" mass="38134">MARWGRVSGRQADQYDWISAYLYDRGLQRLWRVMIFTATVLLASSTALMTFSPQGPGTRLTTIVCFVAAGSATGAALPFLFQWPTRRQSMGFSMTSTATIAAACLSFSNPYVGLMGCTTFSVIGGFVAYFHTRREVVLNGAVAAICAAVLAGRVVAETGDVHLAAAAVAIVAALNIGLPFGVESLVRTLRVDLRSSGRDPLTGLHNRRSFHYSAYELMMRHHGTGAHLIITMIDLDNFKQLNDTQGHAAGDAALIGVSAALEKACRRSAVVGRAGGEEFLIADVARRPAPEAHGEQLRQAIADIPAPVTASVGTASAPLDGDAATPNLQLIDDLIRAADDAMYQAKRAGGNRFCHNGQL</sequence>
<feature type="transmembrane region" description="Helical" evidence="1">
    <location>
        <begin position="63"/>
        <end position="83"/>
    </location>
</feature>
<keyword evidence="1" id="KW-0472">Membrane</keyword>
<dbReference type="CDD" id="cd01949">
    <property type="entry name" value="GGDEF"/>
    <property type="match status" value="1"/>
</dbReference>
<name>A0A100WIB2_MYCCR</name>
<dbReference type="SMART" id="SM00267">
    <property type="entry name" value="GGDEF"/>
    <property type="match status" value="1"/>
</dbReference>
<organism evidence="3 4">
    <name type="scientific">Mycolicibacterium canariasense</name>
    <name type="common">Mycobacterium canariasense</name>
    <dbReference type="NCBI Taxonomy" id="228230"/>
    <lineage>
        <taxon>Bacteria</taxon>
        <taxon>Bacillati</taxon>
        <taxon>Actinomycetota</taxon>
        <taxon>Actinomycetes</taxon>
        <taxon>Mycobacteriales</taxon>
        <taxon>Mycobacteriaceae</taxon>
        <taxon>Mycolicibacterium</taxon>
    </lineage>
</organism>
<dbReference type="OrthoDB" id="23692at2"/>
<dbReference type="Gene3D" id="3.30.70.270">
    <property type="match status" value="1"/>
</dbReference>
<proteinExistence type="predicted"/>
<evidence type="ECO:0000313" key="3">
    <source>
        <dbReference type="EMBL" id="GAS98563.1"/>
    </source>
</evidence>
<feature type="transmembrane region" description="Helical" evidence="1">
    <location>
        <begin position="137"/>
        <end position="156"/>
    </location>
</feature>
<evidence type="ECO:0000256" key="1">
    <source>
        <dbReference type="SAM" id="Phobius"/>
    </source>
</evidence>
<gene>
    <name evidence="3" type="ORF">RMCC_5528</name>
</gene>
<dbReference type="Proteomes" id="UP000069443">
    <property type="component" value="Unassembled WGS sequence"/>
</dbReference>
<dbReference type="STRING" id="228230.RMCC_5528"/>
<evidence type="ECO:0000313" key="4">
    <source>
        <dbReference type="Proteomes" id="UP000069443"/>
    </source>
</evidence>
<feature type="domain" description="GGDEF" evidence="2">
    <location>
        <begin position="226"/>
        <end position="358"/>
    </location>
</feature>
<dbReference type="InterPro" id="IPR029787">
    <property type="entry name" value="Nucleotide_cyclase"/>
</dbReference>
<dbReference type="PROSITE" id="PS50887">
    <property type="entry name" value="GGDEF"/>
    <property type="match status" value="1"/>
</dbReference>
<keyword evidence="4" id="KW-1185">Reference proteome</keyword>
<dbReference type="GO" id="GO:0043709">
    <property type="term" value="P:cell adhesion involved in single-species biofilm formation"/>
    <property type="evidence" value="ECO:0007669"/>
    <property type="project" value="TreeGrafter"/>
</dbReference>
<feature type="transmembrane region" description="Helical" evidence="1">
    <location>
        <begin position="111"/>
        <end position="130"/>
    </location>
</feature>
<dbReference type="GO" id="GO:0005886">
    <property type="term" value="C:plasma membrane"/>
    <property type="evidence" value="ECO:0007669"/>
    <property type="project" value="TreeGrafter"/>
</dbReference>
<feature type="transmembrane region" description="Helical" evidence="1">
    <location>
        <begin position="30"/>
        <end position="51"/>
    </location>
</feature>
<dbReference type="NCBIfam" id="TIGR00254">
    <property type="entry name" value="GGDEF"/>
    <property type="match status" value="1"/>
</dbReference>
<reference evidence="4" key="2">
    <citation type="submission" date="2016-02" db="EMBL/GenBank/DDBJ databases">
        <title>Draft genome sequence of five rapidly growing Mycobacterium species.</title>
        <authorList>
            <person name="Katahira K."/>
            <person name="Gotou Y."/>
            <person name="Iida K."/>
            <person name="Ogura Y."/>
            <person name="Hayashi T."/>
        </authorList>
    </citation>
    <scope>NUCLEOTIDE SEQUENCE [LARGE SCALE GENOMIC DNA]</scope>
    <source>
        <strain evidence="4">JCM15298</strain>
    </source>
</reference>
<dbReference type="GO" id="GO:0052621">
    <property type="term" value="F:diguanylate cyclase activity"/>
    <property type="evidence" value="ECO:0007669"/>
    <property type="project" value="TreeGrafter"/>
</dbReference>
<reference evidence="4" key="1">
    <citation type="journal article" date="2016" name="Genome Announc.">
        <title>Draft Genome Sequences of Five Rapidly Growing Mycobacterium Species, M. thermoresistibile, M. fortuitum subsp. acetamidolyticum, M. canariasense, M. brisbanense, and M. novocastrense.</title>
        <authorList>
            <person name="Katahira K."/>
            <person name="Ogura Y."/>
            <person name="Gotoh Y."/>
            <person name="Hayashi T."/>
        </authorList>
    </citation>
    <scope>NUCLEOTIDE SEQUENCE [LARGE SCALE GENOMIC DNA]</scope>
    <source>
        <strain evidence="4">JCM15298</strain>
    </source>
</reference>
<evidence type="ECO:0000259" key="2">
    <source>
        <dbReference type="PROSITE" id="PS50887"/>
    </source>
</evidence>
<feature type="transmembrane region" description="Helical" evidence="1">
    <location>
        <begin position="162"/>
        <end position="186"/>
    </location>
</feature>
<dbReference type="GO" id="GO:1902201">
    <property type="term" value="P:negative regulation of bacterial-type flagellum-dependent cell motility"/>
    <property type="evidence" value="ECO:0007669"/>
    <property type="project" value="TreeGrafter"/>
</dbReference>
<dbReference type="InterPro" id="IPR050469">
    <property type="entry name" value="Diguanylate_Cyclase"/>
</dbReference>
<dbReference type="SUPFAM" id="SSF55073">
    <property type="entry name" value="Nucleotide cyclase"/>
    <property type="match status" value="1"/>
</dbReference>
<protein>
    <submittedName>
        <fullName evidence="3">Diguanylate cyclase</fullName>
    </submittedName>
</protein>